<reference evidence="3" key="1">
    <citation type="journal article" date="2020" name="Stud. Mycol.">
        <title>101 Dothideomycetes genomes: a test case for predicting lifestyles and emergence of pathogens.</title>
        <authorList>
            <person name="Haridas S."/>
            <person name="Albert R."/>
            <person name="Binder M."/>
            <person name="Bloem J."/>
            <person name="Labutti K."/>
            <person name="Salamov A."/>
            <person name="Andreopoulos B."/>
            <person name="Baker S."/>
            <person name="Barry K."/>
            <person name="Bills G."/>
            <person name="Bluhm B."/>
            <person name="Cannon C."/>
            <person name="Castanera R."/>
            <person name="Culley D."/>
            <person name="Daum C."/>
            <person name="Ezra D."/>
            <person name="Gonzalez J."/>
            <person name="Henrissat B."/>
            <person name="Kuo A."/>
            <person name="Liang C."/>
            <person name="Lipzen A."/>
            <person name="Lutzoni F."/>
            <person name="Magnuson J."/>
            <person name="Mondo S."/>
            <person name="Nolan M."/>
            <person name="Ohm R."/>
            <person name="Pangilinan J."/>
            <person name="Park H.-J."/>
            <person name="Ramirez L."/>
            <person name="Alfaro M."/>
            <person name="Sun H."/>
            <person name="Tritt A."/>
            <person name="Yoshinaga Y."/>
            <person name="Zwiers L.-H."/>
            <person name="Turgeon B."/>
            <person name="Goodwin S."/>
            <person name="Spatafora J."/>
            <person name="Crous P."/>
            <person name="Grigoriev I."/>
        </authorList>
    </citation>
    <scope>NUCLEOTIDE SEQUENCE</scope>
    <source>
        <strain evidence="3">CBS 113979</strain>
    </source>
</reference>
<keyword evidence="2" id="KW-0472">Membrane</keyword>
<keyword evidence="2" id="KW-0812">Transmembrane</keyword>
<feature type="region of interest" description="Disordered" evidence="1">
    <location>
        <begin position="183"/>
        <end position="206"/>
    </location>
</feature>
<dbReference type="EMBL" id="ML977177">
    <property type="protein sequence ID" value="KAF1983198.1"/>
    <property type="molecule type" value="Genomic_DNA"/>
</dbReference>
<evidence type="ECO:0000313" key="3">
    <source>
        <dbReference type="EMBL" id="KAF1983198.1"/>
    </source>
</evidence>
<feature type="transmembrane region" description="Helical" evidence="2">
    <location>
        <begin position="16"/>
        <end position="38"/>
    </location>
</feature>
<feature type="transmembrane region" description="Helical" evidence="2">
    <location>
        <begin position="142"/>
        <end position="163"/>
    </location>
</feature>
<protein>
    <submittedName>
        <fullName evidence="3">Uncharacterized protein</fullName>
    </submittedName>
</protein>
<evidence type="ECO:0000313" key="4">
    <source>
        <dbReference type="Proteomes" id="UP000800041"/>
    </source>
</evidence>
<proteinExistence type="predicted"/>
<name>A0A6G1GR30_9PEZI</name>
<feature type="transmembrane region" description="Helical" evidence="2">
    <location>
        <begin position="112"/>
        <end position="130"/>
    </location>
</feature>
<dbReference type="AlphaFoldDB" id="A0A6G1GR30"/>
<dbReference type="Proteomes" id="UP000800041">
    <property type="component" value="Unassembled WGS sequence"/>
</dbReference>
<organism evidence="3 4">
    <name type="scientific">Aulographum hederae CBS 113979</name>
    <dbReference type="NCBI Taxonomy" id="1176131"/>
    <lineage>
        <taxon>Eukaryota</taxon>
        <taxon>Fungi</taxon>
        <taxon>Dikarya</taxon>
        <taxon>Ascomycota</taxon>
        <taxon>Pezizomycotina</taxon>
        <taxon>Dothideomycetes</taxon>
        <taxon>Pleosporomycetidae</taxon>
        <taxon>Aulographales</taxon>
        <taxon>Aulographaceae</taxon>
    </lineage>
</organism>
<evidence type="ECO:0000256" key="1">
    <source>
        <dbReference type="SAM" id="MobiDB-lite"/>
    </source>
</evidence>
<keyword evidence="2" id="KW-1133">Transmembrane helix</keyword>
<accession>A0A6G1GR30</accession>
<sequence length="206" mass="22809">MPSIPPRFSGYTYNPWILAAFWILQLLYFLVITEIGWLSMYFALGTGDNEPPTPAQRAFGYTVYAFAGIGFFSIALELVLFCLRRLWPLLFLIFQCVKVLLGLGVWPLAIGLSHIFVGQGIILTVAVGGGKKHPSTEPQIQRFIVSIAAYILIQTPLIPSLAYSAMAFQRSREIAANRSNFERRGDAESGLDEASPLIPNGQAHDE</sequence>
<feature type="transmembrane region" description="Helical" evidence="2">
    <location>
        <begin position="58"/>
        <end position="79"/>
    </location>
</feature>
<keyword evidence="4" id="KW-1185">Reference proteome</keyword>
<gene>
    <name evidence="3" type="ORF">K402DRAFT_179592</name>
</gene>
<evidence type="ECO:0000256" key="2">
    <source>
        <dbReference type="SAM" id="Phobius"/>
    </source>
</evidence>